<protein>
    <submittedName>
        <fullName evidence="2">Uncharacterized protein</fullName>
    </submittedName>
</protein>
<feature type="region of interest" description="Disordered" evidence="1">
    <location>
        <begin position="154"/>
        <end position="275"/>
    </location>
</feature>
<dbReference type="EMBL" id="VXIV02000611">
    <property type="protein sequence ID" value="KAF6037175.1"/>
    <property type="molecule type" value="Genomic_DNA"/>
</dbReference>
<feature type="compositionally biased region" description="Polar residues" evidence="1">
    <location>
        <begin position="250"/>
        <end position="259"/>
    </location>
</feature>
<evidence type="ECO:0000256" key="1">
    <source>
        <dbReference type="SAM" id="MobiDB-lite"/>
    </source>
</evidence>
<sequence length="300" mass="31438">MPTPPAQNNQITQPHQSPFFSASTQNQNPIGFYAAPSTIQGASQSGFAIGLMSHPTAGAAIVPQGSLVLPQQTTSPWPQQPSITPQSLKQFKAAGPTAVGNQMKVQLANHAAVMTSQPPFQMTVGAGSTGQPSNSAGVDYNMRMAAQHLQQPSAPIAPKWGQPPNQQADKSHVTGASQLISASHMGGAKMGGANMMPAGSQLSMQKNLKPGFPTAGPPQRAAFNPRMNMAPPQMSGAGAVPGQQNRRHPSSQLNVSRQQFPGHPRGTSLHSRSRIGQVALGPLILLRQRRPASEQGLSEL</sequence>
<feature type="compositionally biased region" description="Polar residues" evidence="1">
    <location>
        <begin position="163"/>
        <end position="181"/>
    </location>
</feature>
<feature type="region of interest" description="Disordered" evidence="1">
    <location>
        <begin position="1"/>
        <end position="25"/>
    </location>
</feature>
<keyword evidence="3" id="KW-1185">Reference proteome</keyword>
<comment type="caution">
    <text evidence="2">The sequence shown here is derived from an EMBL/GenBank/DDBJ whole genome shotgun (WGS) entry which is preliminary data.</text>
</comment>
<evidence type="ECO:0000313" key="3">
    <source>
        <dbReference type="Proteomes" id="UP000593567"/>
    </source>
</evidence>
<organism evidence="2 3">
    <name type="scientific">Bugula neritina</name>
    <name type="common">Brown bryozoan</name>
    <name type="synonym">Sertularia neritina</name>
    <dbReference type="NCBI Taxonomy" id="10212"/>
    <lineage>
        <taxon>Eukaryota</taxon>
        <taxon>Metazoa</taxon>
        <taxon>Spiralia</taxon>
        <taxon>Lophotrochozoa</taxon>
        <taxon>Bryozoa</taxon>
        <taxon>Gymnolaemata</taxon>
        <taxon>Cheilostomatida</taxon>
        <taxon>Flustrina</taxon>
        <taxon>Buguloidea</taxon>
        <taxon>Bugulidae</taxon>
        <taxon>Bugula</taxon>
    </lineage>
</organism>
<proteinExistence type="predicted"/>
<reference evidence="2" key="1">
    <citation type="submission" date="2020-06" db="EMBL/GenBank/DDBJ databases">
        <title>Draft genome of Bugula neritina, a colonial animal packing powerful symbionts and potential medicines.</title>
        <authorList>
            <person name="Rayko M."/>
        </authorList>
    </citation>
    <scope>NUCLEOTIDE SEQUENCE [LARGE SCALE GENOMIC DNA]</scope>
    <source>
        <strain evidence="2">Kwan_BN1</strain>
    </source>
</reference>
<accession>A0A7J7KG24</accession>
<dbReference type="Proteomes" id="UP000593567">
    <property type="component" value="Unassembled WGS sequence"/>
</dbReference>
<evidence type="ECO:0000313" key="2">
    <source>
        <dbReference type="EMBL" id="KAF6037175.1"/>
    </source>
</evidence>
<gene>
    <name evidence="2" type="ORF">EB796_004516</name>
</gene>
<dbReference type="AlphaFoldDB" id="A0A7J7KG24"/>
<feature type="compositionally biased region" description="Low complexity" evidence="1">
    <location>
        <begin position="185"/>
        <end position="199"/>
    </location>
</feature>
<name>A0A7J7KG24_BUGNE</name>